<dbReference type="AlphaFoldDB" id="A0A068U5T1"/>
<dbReference type="Proteomes" id="UP000295252">
    <property type="component" value="Chromosome I"/>
</dbReference>
<name>A0A068U5T1_COFCA</name>
<dbReference type="EC" id="2.4.1.173" evidence="2"/>
<dbReference type="PhylomeDB" id="A0A068U5T1"/>
<dbReference type="OMA" id="WAQMNTT"/>
<dbReference type="InterPro" id="IPR010610">
    <property type="entry name" value="EryCIII-like_C"/>
</dbReference>
<sequence length="617" mass="67528">MAESLEKVDQARTSSTSSEVSVELEKEAEGGSIRNGYGGEVHTVDCSSSDAPVSNGGGTAGSISRVTTLQPEILSLDKLEPPLNNFTLERAKTEGQRHHNILSEEAAQIFDDKIPVQQKLKLLNRIATVKDDGTVEFEFPGDVEPQAIGIASEQPSEADDIPLDDTELRYIPPLQIVVLIVGTRGDVQPFIAIGKKLQDYGHRVRLATHSNFKEFVLTSGLEFYPLGGDPKVLAGYMVKNKGFLPSGPSEIPIQRNQIKEIINSLLPACKEPDVDTGIPFKADAIIANPPAYGHTHVAEALKVPLHIFFTMPWTPTSEFPHPLSRVKQPAGYRLSYQIVDSLIWLGIRDMINDARKKKLKLRPVTYLSGSQGSESDIPHGYIWSPHLVPKPKDWGQKVDVVGFCFLDLASNYQPPEPLVNWLNAGPKPIYIGFGSLPVQEPEKMTQIIVEALEKTGQRGIINKGWGGLGNLAEPKDFIYLLDNVPHDWLFLQCAAVVHHGGAGTTAAGLKAACPTTVVPFFGDQPFWGERVHARGVGPPPIPVDEFTLPKLVYAINFMLDAEVKERAVELAKAMEDEDGVTGAVRAFLKHLPRKKMEPEPVPAASSFLSIRKCFGCS</sequence>
<evidence type="ECO:0000259" key="13">
    <source>
        <dbReference type="Pfam" id="PF06722"/>
    </source>
</evidence>
<evidence type="ECO:0000256" key="6">
    <source>
        <dbReference type="ARBA" id="ARBA00022955"/>
    </source>
</evidence>
<keyword evidence="10" id="KW-0753">Steroid metabolism</keyword>
<evidence type="ECO:0000256" key="11">
    <source>
        <dbReference type="SAM" id="MobiDB-lite"/>
    </source>
</evidence>
<evidence type="ECO:0000256" key="2">
    <source>
        <dbReference type="ARBA" id="ARBA00012650"/>
    </source>
</evidence>
<evidence type="ECO:0000256" key="5">
    <source>
        <dbReference type="ARBA" id="ARBA00022679"/>
    </source>
</evidence>
<comment type="similarity">
    <text evidence="1">Belongs to the glycosyltransferase 28 family.</text>
</comment>
<dbReference type="InterPro" id="IPR002213">
    <property type="entry name" value="UDP_glucos_trans"/>
</dbReference>
<feature type="region of interest" description="Disordered" evidence="11">
    <location>
        <begin position="1"/>
        <end position="63"/>
    </location>
</feature>
<gene>
    <name evidence="14" type="ORF">GSCOC_T00016342001</name>
</gene>
<evidence type="ECO:0000256" key="8">
    <source>
        <dbReference type="ARBA" id="ARBA00023098"/>
    </source>
</evidence>
<keyword evidence="15" id="KW-1185">Reference proteome</keyword>
<accession>A0A068U5T1</accession>
<dbReference type="InterPro" id="IPR004276">
    <property type="entry name" value="GlycoTrans_28_N"/>
</dbReference>
<keyword evidence="7" id="KW-0756">Sterol biosynthesis</keyword>
<dbReference type="Gene3D" id="3.40.50.2000">
    <property type="entry name" value="Glycogen Phosphorylase B"/>
    <property type="match status" value="2"/>
</dbReference>
<keyword evidence="9" id="KW-1207">Sterol metabolism</keyword>
<evidence type="ECO:0000256" key="3">
    <source>
        <dbReference type="ARBA" id="ARBA00022516"/>
    </source>
</evidence>
<organism evidence="14 15">
    <name type="scientific">Coffea canephora</name>
    <name type="common">Robusta coffee</name>
    <dbReference type="NCBI Taxonomy" id="49390"/>
    <lineage>
        <taxon>Eukaryota</taxon>
        <taxon>Viridiplantae</taxon>
        <taxon>Streptophyta</taxon>
        <taxon>Embryophyta</taxon>
        <taxon>Tracheophyta</taxon>
        <taxon>Spermatophyta</taxon>
        <taxon>Magnoliopsida</taxon>
        <taxon>eudicotyledons</taxon>
        <taxon>Gunneridae</taxon>
        <taxon>Pentapetalae</taxon>
        <taxon>asterids</taxon>
        <taxon>lamiids</taxon>
        <taxon>Gentianales</taxon>
        <taxon>Rubiaceae</taxon>
        <taxon>Ixoroideae</taxon>
        <taxon>Gardenieae complex</taxon>
        <taxon>Bertiereae - Coffeeae clade</taxon>
        <taxon>Coffeeae</taxon>
        <taxon>Coffea</taxon>
    </lineage>
</organism>
<dbReference type="PANTHER" id="PTHR48050:SF13">
    <property type="entry name" value="STEROL 3-BETA-GLUCOSYLTRANSFERASE UGT80A2"/>
    <property type="match status" value="1"/>
</dbReference>
<proteinExistence type="inferred from homology"/>
<feature type="compositionally biased region" description="Basic and acidic residues" evidence="11">
    <location>
        <begin position="1"/>
        <end position="10"/>
    </location>
</feature>
<reference evidence="15" key="1">
    <citation type="journal article" date="2014" name="Science">
        <title>The coffee genome provides insight into the convergent evolution of caffeine biosynthesis.</title>
        <authorList>
            <person name="Denoeud F."/>
            <person name="Carretero-Paulet L."/>
            <person name="Dereeper A."/>
            <person name="Droc G."/>
            <person name="Guyot R."/>
            <person name="Pietrella M."/>
            <person name="Zheng C."/>
            <person name="Alberti A."/>
            <person name="Anthony F."/>
            <person name="Aprea G."/>
            <person name="Aury J.M."/>
            <person name="Bento P."/>
            <person name="Bernard M."/>
            <person name="Bocs S."/>
            <person name="Campa C."/>
            <person name="Cenci A."/>
            <person name="Combes M.C."/>
            <person name="Crouzillat D."/>
            <person name="Da Silva C."/>
            <person name="Daddiego L."/>
            <person name="De Bellis F."/>
            <person name="Dussert S."/>
            <person name="Garsmeur O."/>
            <person name="Gayraud T."/>
            <person name="Guignon V."/>
            <person name="Jahn K."/>
            <person name="Jamilloux V."/>
            <person name="Joet T."/>
            <person name="Labadie K."/>
            <person name="Lan T."/>
            <person name="Leclercq J."/>
            <person name="Lepelley M."/>
            <person name="Leroy T."/>
            <person name="Li L.T."/>
            <person name="Librado P."/>
            <person name="Lopez L."/>
            <person name="Munoz A."/>
            <person name="Noel B."/>
            <person name="Pallavicini A."/>
            <person name="Perrotta G."/>
            <person name="Poncet V."/>
            <person name="Pot D."/>
            <person name="Priyono X."/>
            <person name="Rigoreau M."/>
            <person name="Rouard M."/>
            <person name="Rozas J."/>
            <person name="Tranchant-Dubreuil C."/>
            <person name="VanBuren R."/>
            <person name="Zhang Q."/>
            <person name="Andrade A.C."/>
            <person name="Argout X."/>
            <person name="Bertrand B."/>
            <person name="de Kochko A."/>
            <person name="Graziosi G."/>
            <person name="Henry R.J."/>
            <person name="Jayarama X."/>
            <person name="Ming R."/>
            <person name="Nagai C."/>
            <person name="Rounsley S."/>
            <person name="Sankoff D."/>
            <person name="Giuliano G."/>
            <person name="Albert V.A."/>
            <person name="Wincker P."/>
            <person name="Lashermes P."/>
        </authorList>
    </citation>
    <scope>NUCLEOTIDE SEQUENCE [LARGE SCALE GENOMIC DNA]</scope>
    <source>
        <strain evidence="15">cv. DH200-94</strain>
    </source>
</reference>
<dbReference type="EMBL" id="HG739095">
    <property type="protein sequence ID" value="CDP03846.1"/>
    <property type="molecule type" value="Genomic_DNA"/>
</dbReference>
<dbReference type="SUPFAM" id="SSF53756">
    <property type="entry name" value="UDP-Glycosyltransferase/glycogen phosphorylase"/>
    <property type="match status" value="1"/>
</dbReference>
<evidence type="ECO:0000313" key="14">
    <source>
        <dbReference type="EMBL" id="CDP03846.1"/>
    </source>
</evidence>
<keyword evidence="4" id="KW-0328">Glycosyltransferase</keyword>
<dbReference type="PANTHER" id="PTHR48050">
    <property type="entry name" value="STEROL 3-BETA-GLUCOSYLTRANSFERASE"/>
    <property type="match status" value="1"/>
</dbReference>
<keyword evidence="6" id="KW-0752">Steroid biosynthesis</keyword>
<dbReference type="InterPro" id="IPR050426">
    <property type="entry name" value="Glycosyltransferase_28"/>
</dbReference>
<dbReference type="GO" id="GO:0016126">
    <property type="term" value="P:sterol biosynthetic process"/>
    <property type="evidence" value="ECO:0007669"/>
    <property type="project" value="UniProtKB-KW"/>
</dbReference>
<evidence type="ECO:0000313" key="15">
    <source>
        <dbReference type="Proteomes" id="UP000295252"/>
    </source>
</evidence>
<evidence type="ECO:0000256" key="4">
    <source>
        <dbReference type="ARBA" id="ARBA00022676"/>
    </source>
</evidence>
<evidence type="ECO:0000256" key="1">
    <source>
        <dbReference type="ARBA" id="ARBA00006962"/>
    </source>
</evidence>
<dbReference type="GO" id="GO:0005975">
    <property type="term" value="P:carbohydrate metabolic process"/>
    <property type="evidence" value="ECO:0007669"/>
    <property type="project" value="InterPro"/>
</dbReference>
<dbReference type="FunCoup" id="A0A068U5T1">
    <property type="interactions" value="1423"/>
</dbReference>
<dbReference type="CDD" id="cd03784">
    <property type="entry name" value="GT1_Gtf-like"/>
    <property type="match status" value="1"/>
</dbReference>
<keyword evidence="5" id="KW-0808">Transferase</keyword>
<dbReference type="FunFam" id="3.40.50.2000:FF:000009">
    <property type="entry name" value="Sterol 3-beta-glucosyltransferase UGT80A2"/>
    <property type="match status" value="1"/>
</dbReference>
<protein>
    <recommendedName>
        <fullName evidence="2">sterol 3beta-glucosyltransferase</fullName>
        <ecNumber evidence="2">2.4.1.173</ecNumber>
    </recommendedName>
</protein>
<feature type="domain" description="Glycosyltransferase family 28 N-terminal" evidence="12">
    <location>
        <begin position="176"/>
        <end position="319"/>
    </location>
</feature>
<dbReference type="GO" id="GO:0016906">
    <property type="term" value="F:sterol 3-beta-glucosyltransferase activity"/>
    <property type="evidence" value="ECO:0007669"/>
    <property type="project" value="UniProtKB-EC"/>
</dbReference>
<evidence type="ECO:0000256" key="10">
    <source>
        <dbReference type="ARBA" id="ARBA00023221"/>
    </source>
</evidence>
<dbReference type="InParanoid" id="A0A068U5T1"/>
<dbReference type="FunFam" id="3.40.50.2000:FF:000030">
    <property type="entry name" value="Sterol 3-beta-glucosyltransferase UGT80A2"/>
    <property type="match status" value="1"/>
</dbReference>
<dbReference type="Gramene" id="CDP03846">
    <property type="protein sequence ID" value="CDP03846"/>
    <property type="gene ID" value="GSCOC_T00016342001"/>
</dbReference>
<evidence type="ECO:0000256" key="9">
    <source>
        <dbReference type="ARBA" id="ARBA00023166"/>
    </source>
</evidence>
<evidence type="ECO:0000256" key="7">
    <source>
        <dbReference type="ARBA" id="ARBA00023011"/>
    </source>
</evidence>
<feature type="domain" description="Erythromycin biosynthesis protein CIII-like C-terminal" evidence="13">
    <location>
        <begin position="476"/>
        <end position="574"/>
    </location>
</feature>
<keyword evidence="8" id="KW-0443">Lipid metabolism</keyword>
<dbReference type="GO" id="GO:0010154">
    <property type="term" value="P:fruit development"/>
    <property type="evidence" value="ECO:0007669"/>
    <property type="project" value="UniProtKB-ARBA"/>
</dbReference>
<evidence type="ECO:0000259" key="12">
    <source>
        <dbReference type="Pfam" id="PF03033"/>
    </source>
</evidence>
<dbReference type="OrthoDB" id="5835829at2759"/>
<keyword evidence="3" id="KW-0444">Lipid biosynthesis</keyword>
<dbReference type="Pfam" id="PF03033">
    <property type="entry name" value="Glyco_transf_28"/>
    <property type="match status" value="1"/>
</dbReference>
<dbReference type="Pfam" id="PF06722">
    <property type="entry name" value="EryCIII-like_C"/>
    <property type="match status" value="1"/>
</dbReference>
<dbReference type="GO" id="GO:0009791">
    <property type="term" value="P:post-embryonic development"/>
    <property type="evidence" value="ECO:0007669"/>
    <property type="project" value="UniProtKB-ARBA"/>
</dbReference>